<dbReference type="InterPro" id="IPR002081">
    <property type="entry name" value="Cryptochrome/DNA_photolyase_1"/>
</dbReference>
<accession>A0ABZ2KYE6</accession>
<gene>
    <name evidence="7" type="ORF">LVJ94_37410</name>
</gene>
<feature type="domain" description="Photolyase/cryptochrome alpha/beta" evidence="6">
    <location>
        <begin position="2"/>
        <end position="129"/>
    </location>
</feature>
<name>A0ABZ2KYE6_9BACT</name>
<dbReference type="InterPro" id="IPR006050">
    <property type="entry name" value="DNA_photolyase_N"/>
</dbReference>
<dbReference type="InterPro" id="IPR036134">
    <property type="entry name" value="Crypto/Photolyase_FAD-like_sf"/>
</dbReference>
<evidence type="ECO:0000256" key="1">
    <source>
        <dbReference type="ARBA" id="ARBA00001932"/>
    </source>
</evidence>
<dbReference type="InterPro" id="IPR036155">
    <property type="entry name" value="Crypto/Photolyase_N_sf"/>
</dbReference>
<dbReference type="Gene3D" id="1.10.579.10">
    <property type="entry name" value="DNA Cyclobutane Dipyrimidine Photolyase, subunit A, domain 3"/>
    <property type="match status" value="1"/>
</dbReference>
<protein>
    <submittedName>
        <fullName evidence="7">DNA photolyase family protein</fullName>
    </submittedName>
</protein>
<proteinExistence type="inferred from homology"/>
<organism evidence="7 8">
    <name type="scientific">Pendulispora rubella</name>
    <dbReference type="NCBI Taxonomy" id="2741070"/>
    <lineage>
        <taxon>Bacteria</taxon>
        <taxon>Pseudomonadati</taxon>
        <taxon>Myxococcota</taxon>
        <taxon>Myxococcia</taxon>
        <taxon>Myxococcales</taxon>
        <taxon>Sorangiineae</taxon>
        <taxon>Pendulisporaceae</taxon>
        <taxon>Pendulispora</taxon>
    </lineage>
</organism>
<evidence type="ECO:0000256" key="5">
    <source>
        <dbReference type="RuleBase" id="RU004182"/>
    </source>
</evidence>
<evidence type="ECO:0000256" key="3">
    <source>
        <dbReference type="ARBA" id="ARBA00022630"/>
    </source>
</evidence>
<dbReference type="Gene3D" id="3.40.50.620">
    <property type="entry name" value="HUPs"/>
    <property type="match status" value="1"/>
</dbReference>
<dbReference type="SUPFAM" id="SSF48173">
    <property type="entry name" value="Cryptochrome/photolyase FAD-binding domain"/>
    <property type="match status" value="1"/>
</dbReference>
<evidence type="ECO:0000256" key="4">
    <source>
        <dbReference type="ARBA" id="ARBA00022827"/>
    </source>
</evidence>
<dbReference type="Gene3D" id="1.25.40.80">
    <property type="match status" value="1"/>
</dbReference>
<dbReference type="PRINTS" id="PR00147">
    <property type="entry name" value="DNAPHOTLYASE"/>
</dbReference>
<dbReference type="Proteomes" id="UP001374803">
    <property type="component" value="Chromosome"/>
</dbReference>
<keyword evidence="3 5" id="KW-0285">Flavoprotein</keyword>
<dbReference type="InterPro" id="IPR014729">
    <property type="entry name" value="Rossmann-like_a/b/a_fold"/>
</dbReference>
<evidence type="ECO:0000259" key="6">
    <source>
        <dbReference type="PROSITE" id="PS51645"/>
    </source>
</evidence>
<evidence type="ECO:0000313" key="8">
    <source>
        <dbReference type="Proteomes" id="UP001374803"/>
    </source>
</evidence>
<reference evidence="7" key="1">
    <citation type="submission" date="2021-12" db="EMBL/GenBank/DDBJ databases">
        <title>Discovery of the Pendulisporaceae a myxobacterial family with distinct sporulation behavior and unique specialized metabolism.</title>
        <authorList>
            <person name="Garcia R."/>
            <person name="Popoff A."/>
            <person name="Bader C.D."/>
            <person name="Loehr J."/>
            <person name="Walesch S."/>
            <person name="Walt C."/>
            <person name="Boldt J."/>
            <person name="Bunk B."/>
            <person name="Haeckl F.J.F.P.J."/>
            <person name="Gunesch A.P."/>
            <person name="Birkelbach J."/>
            <person name="Nuebel U."/>
            <person name="Pietschmann T."/>
            <person name="Bach T."/>
            <person name="Mueller R."/>
        </authorList>
    </citation>
    <scope>NUCLEOTIDE SEQUENCE</scope>
    <source>
        <strain evidence="7">MSr11367</strain>
    </source>
</reference>
<keyword evidence="8" id="KW-1185">Reference proteome</keyword>
<dbReference type="PANTHER" id="PTHR11455">
    <property type="entry name" value="CRYPTOCHROME"/>
    <property type="match status" value="1"/>
</dbReference>
<dbReference type="EMBL" id="CP089983">
    <property type="protein sequence ID" value="WXB02581.1"/>
    <property type="molecule type" value="Genomic_DNA"/>
</dbReference>
<dbReference type="PROSITE" id="PS51645">
    <property type="entry name" value="PHR_CRY_ALPHA_BETA"/>
    <property type="match status" value="1"/>
</dbReference>
<evidence type="ECO:0000256" key="2">
    <source>
        <dbReference type="ARBA" id="ARBA00001974"/>
    </source>
</evidence>
<dbReference type="Pfam" id="PF00875">
    <property type="entry name" value="DNA_photolyase"/>
    <property type="match status" value="1"/>
</dbReference>
<dbReference type="RefSeq" id="WP_394832209.1">
    <property type="nucleotide sequence ID" value="NZ_CP089929.1"/>
</dbReference>
<dbReference type="InterPro" id="IPR005101">
    <property type="entry name" value="Cryptochr/Photolyase_FAD-bd"/>
</dbReference>
<comment type="similarity">
    <text evidence="5">Belongs to the DNA photolyase family.</text>
</comment>
<dbReference type="PANTHER" id="PTHR11455:SF9">
    <property type="entry name" value="CRYPTOCHROME CIRCADIAN CLOCK 5 ISOFORM X1"/>
    <property type="match status" value="1"/>
</dbReference>
<comment type="cofactor">
    <cofactor evidence="2">
        <name>FAD</name>
        <dbReference type="ChEBI" id="CHEBI:57692"/>
    </cofactor>
</comment>
<dbReference type="SUPFAM" id="SSF52425">
    <property type="entry name" value="Cryptochrome/photolyase, N-terminal domain"/>
    <property type="match status" value="1"/>
</dbReference>
<comment type="cofactor">
    <cofactor evidence="1">
        <name>(6R)-5,10-methylene-5,6,7,8-tetrahydrofolate</name>
        <dbReference type="ChEBI" id="CHEBI:15636"/>
    </cofactor>
</comment>
<keyword evidence="5" id="KW-0157">Chromophore</keyword>
<dbReference type="Pfam" id="PF03441">
    <property type="entry name" value="FAD_binding_7"/>
    <property type="match status" value="1"/>
</dbReference>
<evidence type="ECO:0000313" key="7">
    <source>
        <dbReference type="EMBL" id="WXB02581.1"/>
    </source>
</evidence>
<sequence length="481" mass="54070">MRTLVWYRGKDLRIADHAPLRDAAAGGEVIALFVLDPYFFAPERARELPHRMQVLLDSLRALEANLAQRGSRLWVIAGKSTEVVPRLAARWKVDRVVAHRWVEPFGRERDRRVREALRVRFELYEGETLVPPGTLRTGAGKPYSVFTAFARAFAATASELGKPLAAPKVLPPPPEGISAKTVAIPTCESLGIAPNGNLVQGGERAARARLKHFLEGPAREYDVGRDQLDRAGTSRLSADIKFGTLSIRTVWTEVQRALGRSKAAKSFLNELVWREFAYSTLWDRPELLTKPFRPEFEGFPWGCDEALWSAWVSGTTGYPVVDASARQLLGEGFVHNRARMISASFLTKDLLIDYRRGEAHYMKYLADGDWANNNAGWQWCAGCGCDAQPYFRVFNPVSQGEKFDPNGDYVRRWVPELARMPAKFIHRPWEAPDAVLRAAGVRLDRDYPRPVVQHAGARNRFLALAQEHLAATKRATRDDRG</sequence>
<keyword evidence="4 5" id="KW-0274">FAD</keyword>